<feature type="region of interest" description="Disordered" evidence="1">
    <location>
        <begin position="291"/>
        <end position="312"/>
    </location>
</feature>
<evidence type="ECO:0000256" key="1">
    <source>
        <dbReference type="SAM" id="MobiDB-lite"/>
    </source>
</evidence>
<evidence type="ECO:0000259" key="2">
    <source>
        <dbReference type="SMART" id="SM01054"/>
    </source>
</evidence>
<sequence length="456" mass="47987">MVQRKPERKKPKDPDAVPTGGGGPGPGSRGGSGGGGGGMTPAPLPNYMRATKVGASGAPAAPQPQPQQGRAKVALTAAAATAVPRAGRATCSSAMKGPGADGPAHACPYAYCSFKGHAHAPPLGTFVAERRRLIKTQQSMKLKGASPFRKPSTAGGRGYFVEIRAGSTAPTVTSDVSCSDISAEDSPEGLGAASVDDGSCASSDVISVSSVELLGTTEHRGREEKETLVVMVDHEGGDFCGCKSDISEELLDANHGGNIPEGEVPCNASSIPTARAHVGIEKQLFMPDERQGHGDFEGGVGDAPKESSVDSISSSLSGISFEDVSSACVYEASSQKKNRSSIARRRRTSEQGVKQIRPFKPKPPNFLPAETGPEAEKVDLKHQAVDDRRAAEEWMVDYALRKEVKKLARAQKRKVEMLVQAFESVLPTVSNEKKPEQHDNGDKRTFTLTWPSQACS</sequence>
<keyword evidence="4" id="KW-1185">Reference proteome</keyword>
<reference evidence="3" key="1">
    <citation type="submission" date="2020-10" db="EMBL/GenBank/DDBJ databases">
        <authorList>
            <person name="Han B."/>
            <person name="Lu T."/>
            <person name="Zhao Q."/>
            <person name="Huang X."/>
            <person name="Zhao Y."/>
        </authorList>
    </citation>
    <scope>NUCLEOTIDE SEQUENCE</scope>
</reference>
<dbReference type="SMART" id="SM01054">
    <property type="entry name" value="CaM_binding"/>
    <property type="match status" value="1"/>
</dbReference>
<feature type="region of interest" description="Disordered" evidence="1">
    <location>
        <begin position="428"/>
        <end position="456"/>
    </location>
</feature>
<dbReference type="PANTHER" id="PTHR33923">
    <property type="entry name" value="CALMODULIN-BINDING PROTEIN-RELATED"/>
    <property type="match status" value="1"/>
</dbReference>
<protein>
    <recommendedName>
        <fullName evidence="2">Calmodulin-binding domain-containing protein</fullName>
    </recommendedName>
</protein>
<feature type="region of interest" description="Disordered" evidence="1">
    <location>
        <begin position="338"/>
        <end position="366"/>
    </location>
</feature>
<feature type="compositionally biased region" description="Polar residues" evidence="1">
    <location>
        <begin position="446"/>
        <end position="456"/>
    </location>
</feature>
<dbReference type="InterPro" id="IPR044681">
    <property type="entry name" value="PICBP-like"/>
</dbReference>
<dbReference type="Proteomes" id="UP000604825">
    <property type="component" value="Unassembled WGS sequence"/>
</dbReference>
<feature type="compositionally biased region" description="Gly residues" evidence="1">
    <location>
        <begin position="19"/>
        <end position="39"/>
    </location>
</feature>
<organism evidence="3 4">
    <name type="scientific">Miscanthus lutarioriparius</name>
    <dbReference type="NCBI Taxonomy" id="422564"/>
    <lineage>
        <taxon>Eukaryota</taxon>
        <taxon>Viridiplantae</taxon>
        <taxon>Streptophyta</taxon>
        <taxon>Embryophyta</taxon>
        <taxon>Tracheophyta</taxon>
        <taxon>Spermatophyta</taxon>
        <taxon>Magnoliopsida</taxon>
        <taxon>Liliopsida</taxon>
        <taxon>Poales</taxon>
        <taxon>Poaceae</taxon>
        <taxon>PACMAD clade</taxon>
        <taxon>Panicoideae</taxon>
        <taxon>Andropogonodae</taxon>
        <taxon>Andropogoneae</taxon>
        <taxon>Saccharinae</taxon>
        <taxon>Miscanthus</taxon>
    </lineage>
</organism>
<evidence type="ECO:0000313" key="3">
    <source>
        <dbReference type="EMBL" id="CAD6234862.1"/>
    </source>
</evidence>
<name>A0A811NUN3_9POAL</name>
<comment type="caution">
    <text evidence="3">The sequence shown here is derived from an EMBL/GenBank/DDBJ whole genome shotgun (WGS) entry which is preliminary data.</text>
</comment>
<feature type="domain" description="Calmodulin-binding" evidence="2">
    <location>
        <begin position="317"/>
        <end position="427"/>
    </location>
</feature>
<dbReference type="AlphaFoldDB" id="A0A811NUN3"/>
<gene>
    <name evidence="3" type="ORF">NCGR_LOCUS23279</name>
</gene>
<dbReference type="InterPro" id="IPR012417">
    <property type="entry name" value="CaM-bd_dom_pln"/>
</dbReference>
<dbReference type="EMBL" id="CAJGYO010000006">
    <property type="protein sequence ID" value="CAD6234862.1"/>
    <property type="molecule type" value="Genomic_DNA"/>
</dbReference>
<accession>A0A811NUN3</accession>
<feature type="compositionally biased region" description="Low complexity" evidence="1">
    <location>
        <begin position="54"/>
        <end position="71"/>
    </location>
</feature>
<dbReference type="PANTHER" id="PTHR33923:SF2">
    <property type="entry name" value="CALMODULIN-BINDING PROTEIN-RELATED"/>
    <property type="match status" value="1"/>
</dbReference>
<evidence type="ECO:0000313" key="4">
    <source>
        <dbReference type="Proteomes" id="UP000604825"/>
    </source>
</evidence>
<dbReference type="OrthoDB" id="1304871at2759"/>
<feature type="region of interest" description="Disordered" evidence="1">
    <location>
        <begin position="1"/>
        <end position="71"/>
    </location>
</feature>
<feature type="compositionally biased region" description="Basic residues" evidence="1">
    <location>
        <begin position="338"/>
        <end position="347"/>
    </location>
</feature>
<feature type="compositionally biased region" description="Basic and acidic residues" evidence="1">
    <location>
        <begin position="431"/>
        <end position="445"/>
    </location>
</feature>
<dbReference type="Pfam" id="PF07839">
    <property type="entry name" value="CaM_binding"/>
    <property type="match status" value="1"/>
</dbReference>
<dbReference type="GO" id="GO:0005516">
    <property type="term" value="F:calmodulin binding"/>
    <property type="evidence" value="ECO:0007669"/>
    <property type="project" value="InterPro"/>
</dbReference>
<proteinExistence type="predicted"/>